<evidence type="ECO:0008006" key="4">
    <source>
        <dbReference type="Google" id="ProtNLM"/>
    </source>
</evidence>
<sequence>MPPLDSTLRRRGAVWRPAPGGLPRRHWYGRRGVQGLSSPPRDGGRRGGGAESYNREAAWVFCRGAGKFAKSRRVGHAFLAATDAIRFPFGLASARTLSDPVCDQTFDTAWICVAACPRRGLSTVTPSFRLGTKRGLEKSVLVLRMCDKIDNACELMKDRRMDILYVNEIKGKGSGGVIECGSFDAYCSGVDQSQRVCRGYECGLRMDELSFKCLLYTDDQVILAPSVYRQQETVNKMNDSVKKRDIKTIARNVIELIAFDLSVHGKDRPLAYGVTRHKKNEKAPSQARLPSDSNLDVIRHVIRRQSGLKAPIHDINGERYALRRARRLGDVVGEGPRPHPLPPGKTINLNLYCQQLMRLKQELEKKEAEFINRKGVIFHDDNAIPHMRVFAIVRLLAAYVQNYETVSTERQPCACVAVCTTHDSWHSTLYSGQWTVSQRRRKNQMGRKRDSYEPGAILNELFVISMKGAPRARPEERDFICDIVPKWVYSINVIHVSRYDGRSKIPDWRSGEGLEAIVKFTF</sequence>
<proteinExistence type="predicted"/>
<reference evidence="2 3" key="1">
    <citation type="journal article" date="2019" name="Commun. Biol.">
        <title>The bagworm genome reveals a unique fibroin gene that provides high tensile strength.</title>
        <authorList>
            <person name="Kono N."/>
            <person name="Nakamura H."/>
            <person name="Ohtoshi R."/>
            <person name="Tomita M."/>
            <person name="Numata K."/>
            <person name="Arakawa K."/>
        </authorList>
    </citation>
    <scope>NUCLEOTIDE SEQUENCE [LARGE SCALE GENOMIC DNA]</scope>
</reference>
<comment type="caution">
    <text evidence="2">The sequence shown here is derived from an EMBL/GenBank/DDBJ whole genome shotgun (WGS) entry which is preliminary data.</text>
</comment>
<evidence type="ECO:0000313" key="2">
    <source>
        <dbReference type="EMBL" id="GBP54952.1"/>
    </source>
</evidence>
<dbReference type="InterPro" id="IPR036397">
    <property type="entry name" value="RNaseH_sf"/>
</dbReference>
<dbReference type="AlphaFoldDB" id="A0A4C1WWD8"/>
<protein>
    <recommendedName>
        <fullName evidence="4">Reverse transcriptase domain-containing protein</fullName>
    </recommendedName>
</protein>
<accession>A0A4C1WWD8</accession>
<dbReference type="Gene3D" id="3.30.420.10">
    <property type="entry name" value="Ribonuclease H-like superfamily/Ribonuclease H"/>
    <property type="match status" value="1"/>
</dbReference>
<evidence type="ECO:0000256" key="1">
    <source>
        <dbReference type="SAM" id="MobiDB-lite"/>
    </source>
</evidence>
<dbReference type="EMBL" id="BGZK01000658">
    <property type="protein sequence ID" value="GBP54952.1"/>
    <property type="molecule type" value="Genomic_DNA"/>
</dbReference>
<dbReference type="GO" id="GO:0003676">
    <property type="term" value="F:nucleic acid binding"/>
    <property type="evidence" value="ECO:0007669"/>
    <property type="project" value="InterPro"/>
</dbReference>
<name>A0A4C1WWD8_EUMVA</name>
<organism evidence="2 3">
    <name type="scientific">Eumeta variegata</name>
    <name type="common">Bagworm moth</name>
    <name type="synonym">Eumeta japonica</name>
    <dbReference type="NCBI Taxonomy" id="151549"/>
    <lineage>
        <taxon>Eukaryota</taxon>
        <taxon>Metazoa</taxon>
        <taxon>Ecdysozoa</taxon>
        <taxon>Arthropoda</taxon>
        <taxon>Hexapoda</taxon>
        <taxon>Insecta</taxon>
        <taxon>Pterygota</taxon>
        <taxon>Neoptera</taxon>
        <taxon>Endopterygota</taxon>
        <taxon>Lepidoptera</taxon>
        <taxon>Glossata</taxon>
        <taxon>Ditrysia</taxon>
        <taxon>Tineoidea</taxon>
        <taxon>Psychidae</taxon>
        <taxon>Oiketicinae</taxon>
        <taxon>Eumeta</taxon>
    </lineage>
</organism>
<gene>
    <name evidence="2" type="ORF">EVAR_50396_1</name>
</gene>
<keyword evidence="3" id="KW-1185">Reference proteome</keyword>
<dbReference type="Proteomes" id="UP000299102">
    <property type="component" value="Unassembled WGS sequence"/>
</dbReference>
<feature type="region of interest" description="Disordered" evidence="1">
    <location>
        <begin position="27"/>
        <end position="50"/>
    </location>
</feature>
<evidence type="ECO:0000313" key="3">
    <source>
        <dbReference type="Proteomes" id="UP000299102"/>
    </source>
</evidence>